<gene>
    <name evidence="2" type="ORF">DQQ10_07160</name>
</gene>
<accession>A0A364Y674</accession>
<feature type="transmembrane region" description="Helical" evidence="1">
    <location>
        <begin position="7"/>
        <end position="31"/>
    </location>
</feature>
<dbReference type="AlphaFoldDB" id="A0A364Y674"/>
<name>A0A364Y674_9BACT</name>
<keyword evidence="1" id="KW-0812">Transmembrane</keyword>
<keyword evidence="3" id="KW-1185">Reference proteome</keyword>
<dbReference type="Proteomes" id="UP000251889">
    <property type="component" value="Unassembled WGS sequence"/>
</dbReference>
<protein>
    <submittedName>
        <fullName evidence="2">Uncharacterized protein</fullName>
    </submittedName>
</protein>
<feature type="transmembrane region" description="Helical" evidence="1">
    <location>
        <begin position="98"/>
        <end position="121"/>
    </location>
</feature>
<feature type="transmembrane region" description="Helical" evidence="1">
    <location>
        <begin position="71"/>
        <end position="92"/>
    </location>
</feature>
<sequence length="125" mass="14070">MNKLTKFSFILLQIASLLLIVVYLIAVITVGAAGHNVWSAVTFFCVVSFALVLAFLLLIFQRKPTRIVRTLLLFILVPIEVLLCFYIVMIFRDGLVDGALLIAFIFGLFVSAAAVVIRTLFKWRF</sequence>
<dbReference type="EMBL" id="QMFY01000002">
    <property type="protein sequence ID" value="RAW02305.1"/>
    <property type="molecule type" value="Genomic_DNA"/>
</dbReference>
<keyword evidence="1" id="KW-1133">Transmembrane helix</keyword>
<proteinExistence type="predicted"/>
<comment type="caution">
    <text evidence="2">The sequence shown here is derived from an EMBL/GenBank/DDBJ whole genome shotgun (WGS) entry which is preliminary data.</text>
</comment>
<evidence type="ECO:0000313" key="3">
    <source>
        <dbReference type="Proteomes" id="UP000251889"/>
    </source>
</evidence>
<keyword evidence="1" id="KW-0472">Membrane</keyword>
<organism evidence="2 3">
    <name type="scientific">Pseudochryseolinea flava</name>
    <dbReference type="NCBI Taxonomy" id="2059302"/>
    <lineage>
        <taxon>Bacteria</taxon>
        <taxon>Pseudomonadati</taxon>
        <taxon>Bacteroidota</taxon>
        <taxon>Cytophagia</taxon>
        <taxon>Cytophagales</taxon>
        <taxon>Fulvivirgaceae</taxon>
        <taxon>Pseudochryseolinea</taxon>
    </lineage>
</organism>
<reference evidence="2 3" key="1">
    <citation type="submission" date="2018-06" db="EMBL/GenBank/DDBJ databases">
        <title>Chryseolinea flavus sp. nov., a member of the phylum Bacteroidetes isolated from soil.</title>
        <authorList>
            <person name="Li Y."/>
            <person name="Wang J."/>
        </authorList>
    </citation>
    <scope>NUCLEOTIDE SEQUENCE [LARGE SCALE GENOMIC DNA]</scope>
    <source>
        <strain evidence="2 3">SDU1-6</strain>
    </source>
</reference>
<evidence type="ECO:0000256" key="1">
    <source>
        <dbReference type="SAM" id="Phobius"/>
    </source>
</evidence>
<feature type="transmembrane region" description="Helical" evidence="1">
    <location>
        <begin position="37"/>
        <end position="59"/>
    </location>
</feature>
<evidence type="ECO:0000313" key="2">
    <source>
        <dbReference type="EMBL" id="RAW02305.1"/>
    </source>
</evidence>